<dbReference type="Pfam" id="PF02183">
    <property type="entry name" value="HALZ"/>
    <property type="match status" value="1"/>
</dbReference>
<evidence type="ECO:0000256" key="7">
    <source>
        <dbReference type="ARBA" id="ARBA00023242"/>
    </source>
</evidence>
<feature type="DNA-binding region" description="Homeobox" evidence="8">
    <location>
        <begin position="88"/>
        <end position="147"/>
    </location>
</feature>
<dbReference type="RefSeq" id="XP_026660422.2">
    <property type="nucleotide sequence ID" value="XM_026804621.2"/>
</dbReference>
<reference evidence="14" key="2">
    <citation type="submission" date="2025-08" db="UniProtKB">
        <authorList>
            <consortium name="RefSeq"/>
        </authorList>
    </citation>
    <scope>IDENTIFICATION</scope>
    <source>
        <tissue evidence="14">Young leaves</tissue>
    </source>
</reference>
<keyword evidence="10" id="KW-0175">Coiled coil</keyword>
<evidence type="ECO:0000256" key="3">
    <source>
        <dbReference type="ARBA" id="ARBA00023015"/>
    </source>
</evidence>
<name>A0A8B8J4V9_PHODC</name>
<dbReference type="CDD" id="cd00086">
    <property type="entry name" value="homeodomain"/>
    <property type="match status" value="1"/>
</dbReference>
<keyword evidence="4 8" id="KW-0238">DNA-binding</keyword>
<dbReference type="GO" id="GO:0000981">
    <property type="term" value="F:DNA-binding transcription factor activity, RNA polymerase II-specific"/>
    <property type="evidence" value="ECO:0007669"/>
    <property type="project" value="InterPro"/>
</dbReference>
<accession>A0A8B8J4V9</accession>
<dbReference type="GO" id="GO:0005634">
    <property type="term" value="C:nucleus"/>
    <property type="evidence" value="ECO:0007669"/>
    <property type="project" value="UniProtKB-SubCell"/>
</dbReference>
<gene>
    <name evidence="14" type="primary">LOC103707125</name>
</gene>
<dbReference type="GO" id="GO:0043565">
    <property type="term" value="F:sequence-specific DNA binding"/>
    <property type="evidence" value="ECO:0007669"/>
    <property type="project" value="InterPro"/>
</dbReference>
<evidence type="ECO:0000256" key="1">
    <source>
        <dbReference type="ARBA" id="ARBA00004123"/>
    </source>
</evidence>
<protein>
    <submittedName>
        <fullName evidence="14">Homeobox-leucine zipper protein HAT22-like</fullName>
    </submittedName>
</protein>
<dbReference type="Gene3D" id="1.10.10.60">
    <property type="entry name" value="Homeodomain-like"/>
    <property type="match status" value="1"/>
</dbReference>
<dbReference type="PROSITE" id="PS00027">
    <property type="entry name" value="HOMEOBOX_1"/>
    <property type="match status" value="1"/>
</dbReference>
<dbReference type="InterPro" id="IPR009057">
    <property type="entry name" value="Homeodomain-like_sf"/>
</dbReference>
<dbReference type="InterPro" id="IPR017970">
    <property type="entry name" value="Homeobox_CS"/>
</dbReference>
<evidence type="ECO:0000256" key="4">
    <source>
        <dbReference type="ARBA" id="ARBA00023125"/>
    </source>
</evidence>
<evidence type="ECO:0000256" key="2">
    <source>
        <dbReference type="ARBA" id="ARBA00006074"/>
    </source>
</evidence>
<comment type="similarity">
    <text evidence="2">Belongs to the HD-ZIP homeobox family. Class II subfamily.</text>
</comment>
<keyword evidence="6" id="KW-0804">Transcription</keyword>
<dbReference type="Proteomes" id="UP000228380">
    <property type="component" value="Chromosome 7"/>
</dbReference>
<dbReference type="OrthoDB" id="6159439at2759"/>
<keyword evidence="7 8" id="KW-0539">Nucleus</keyword>
<feature type="coiled-coil region" evidence="10">
    <location>
        <begin position="145"/>
        <end position="179"/>
    </location>
</feature>
<dbReference type="GeneID" id="103707125"/>
<dbReference type="PANTHER" id="PTHR45714:SF34">
    <property type="entry name" value="HOMEOBOX-LEUCINE ZIPPER PROTEIN HAT9"/>
    <property type="match status" value="1"/>
</dbReference>
<evidence type="ECO:0000313" key="14">
    <source>
        <dbReference type="RefSeq" id="XP_026660422.2"/>
    </source>
</evidence>
<dbReference type="KEGG" id="pda:103707125"/>
<dbReference type="Pfam" id="PF00046">
    <property type="entry name" value="Homeodomain"/>
    <property type="match status" value="1"/>
</dbReference>
<keyword evidence="13" id="KW-1185">Reference proteome</keyword>
<evidence type="ECO:0000256" key="9">
    <source>
        <dbReference type="RuleBase" id="RU000682"/>
    </source>
</evidence>
<keyword evidence="5 8" id="KW-0371">Homeobox</keyword>
<evidence type="ECO:0000313" key="13">
    <source>
        <dbReference type="Proteomes" id="UP000228380"/>
    </source>
</evidence>
<evidence type="ECO:0000259" key="12">
    <source>
        <dbReference type="PROSITE" id="PS50071"/>
    </source>
</evidence>
<feature type="region of interest" description="Disordered" evidence="11">
    <location>
        <begin position="1"/>
        <end position="85"/>
    </location>
</feature>
<dbReference type="SMART" id="SM00389">
    <property type="entry name" value="HOX"/>
    <property type="match status" value="1"/>
</dbReference>
<dbReference type="SUPFAM" id="SSF46689">
    <property type="entry name" value="Homeodomain-like"/>
    <property type="match status" value="1"/>
</dbReference>
<feature type="domain" description="Homeobox" evidence="12">
    <location>
        <begin position="86"/>
        <end position="146"/>
    </location>
</feature>
<dbReference type="SMART" id="SM00340">
    <property type="entry name" value="HALZ"/>
    <property type="match status" value="1"/>
</dbReference>
<dbReference type="InterPro" id="IPR001356">
    <property type="entry name" value="HD"/>
</dbReference>
<proteinExistence type="inferred from homology"/>
<dbReference type="PANTHER" id="PTHR45714">
    <property type="entry name" value="HOMEOBOX-LEUCINE ZIPPER PROTEIN HAT14"/>
    <property type="match status" value="1"/>
</dbReference>
<dbReference type="InterPro" id="IPR003106">
    <property type="entry name" value="Leu_zip_homeo"/>
</dbReference>
<reference evidence="13" key="1">
    <citation type="journal article" date="2019" name="Nat. Commun.">
        <title>Genome-wide association mapping of date palm fruit traits.</title>
        <authorList>
            <person name="Hazzouri K.M."/>
            <person name="Gros-Balthazard M."/>
            <person name="Flowers J.M."/>
            <person name="Copetti D."/>
            <person name="Lemansour A."/>
            <person name="Lebrun M."/>
            <person name="Masmoudi K."/>
            <person name="Ferrand S."/>
            <person name="Dhar M.I."/>
            <person name="Fresquez Z.A."/>
            <person name="Rosas U."/>
            <person name="Zhang J."/>
            <person name="Talag J."/>
            <person name="Lee S."/>
            <person name="Kudrna D."/>
            <person name="Powell R.F."/>
            <person name="Leitch I.J."/>
            <person name="Krueger R.R."/>
            <person name="Wing R.A."/>
            <person name="Amiri K.M.A."/>
            <person name="Purugganan M.D."/>
        </authorList>
    </citation>
    <scope>NUCLEOTIDE SEQUENCE [LARGE SCALE GENOMIC DNA]</scope>
    <source>
        <strain evidence="13">cv. Khalas</strain>
    </source>
</reference>
<dbReference type="AlphaFoldDB" id="A0A8B8J4V9"/>
<evidence type="ECO:0000256" key="11">
    <source>
        <dbReference type="SAM" id="MobiDB-lite"/>
    </source>
</evidence>
<dbReference type="PROSITE" id="PS50071">
    <property type="entry name" value="HOMEOBOX_2"/>
    <property type="match status" value="1"/>
</dbReference>
<feature type="region of interest" description="Disordered" evidence="11">
    <location>
        <begin position="212"/>
        <end position="235"/>
    </location>
</feature>
<evidence type="ECO:0000256" key="5">
    <source>
        <dbReference type="ARBA" id="ARBA00023155"/>
    </source>
</evidence>
<organism evidence="13 14">
    <name type="scientific">Phoenix dactylifera</name>
    <name type="common">Date palm</name>
    <dbReference type="NCBI Taxonomy" id="42345"/>
    <lineage>
        <taxon>Eukaryota</taxon>
        <taxon>Viridiplantae</taxon>
        <taxon>Streptophyta</taxon>
        <taxon>Embryophyta</taxon>
        <taxon>Tracheophyta</taxon>
        <taxon>Spermatophyta</taxon>
        <taxon>Magnoliopsida</taxon>
        <taxon>Liliopsida</taxon>
        <taxon>Arecaceae</taxon>
        <taxon>Coryphoideae</taxon>
        <taxon>Phoeniceae</taxon>
        <taxon>Phoenix</taxon>
    </lineage>
</organism>
<evidence type="ECO:0000256" key="8">
    <source>
        <dbReference type="PROSITE-ProRule" id="PRU00108"/>
    </source>
</evidence>
<keyword evidence="3" id="KW-0805">Transcription regulation</keyword>
<comment type="subcellular location">
    <subcellularLocation>
        <location evidence="1 8 9">Nucleus</location>
    </subcellularLocation>
</comment>
<evidence type="ECO:0000256" key="10">
    <source>
        <dbReference type="SAM" id="Coils"/>
    </source>
</evidence>
<sequence>MEEDECNIGLGLAIGAGRHFTSNQSGNGERKPPVQFHILFPPRPKEGEEEEEEEPTRDKERHKSKHINEEEDSSTKDIISDGGSNRVGMRKKLRLTKEQLTFLENSFREHNTLNQTQKQQLAYQLNLRPRQVEVWFQNRRARTKLKQTEVDCAFLKKYCENLRNENRRLKRELEELRAMEPGYPFHTRVPKAATPTMCPSCKRIMASGSEKGNSALDARKGRGQLKPVNNGLVSL</sequence>
<dbReference type="InterPro" id="IPR050762">
    <property type="entry name" value="HD-ZIP_Homeobox_LZ_Class_II"/>
</dbReference>
<evidence type="ECO:0000256" key="6">
    <source>
        <dbReference type="ARBA" id="ARBA00023163"/>
    </source>
</evidence>